<dbReference type="InterPro" id="IPR036922">
    <property type="entry name" value="Rieske_2Fe-2S_sf"/>
</dbReference>
<dbReference type="PANTHER" id="PTHR21266:SF57">
    <property type="entry name" value="3-CHLOROBENZOATE-3,4-DIOXYGENASE"/>
    <property type="match status" value="1"/>
</dbReference>
<reference evidence="7" key="2">
    <citation type="journal article" date="2014" name="ISME J.">
        <title>Microbial stratification in low pH oxic and suboxic macroscopic growths along an acid mine drainage.</title>
        <authorList>
            <person name="Mendez-Garcia C."/>
            <person name="Mesa V."/>
            <person name="Sprenger R.R."/>
            <person name="Richter M."/>
            <person name="Diez M.S."/>
            <person name="Solano J."/>
            <person name="Bargiela R."/>
            <person name="Golyshina O.V."/>
            <person name="Manteca A."/>
            <person name="Ramos J.L."/>
            <person name="Gallego J.R."/>
            <person name="Llorente I."/>
            <person name="Martins Dos Santos V.A."/>
            <person name="Jensen O.N."/>
            <person name="Pelaez A.I."/>
            <person name="Sanchez J."/>
            <person name="Ferrer M."/>
        </authorList>
    </citation>
    <scope>NUCLEOTIDE SEQUENCE</scope>
</reference>
<dbReference type="Pfam" id="PF19112">
    <property type="entry name" value="VanA_C"/>
    <property type="match status" value="1"/>
</dbReference>
<accession>T0ZNJ9</accession>
<dbReference type="GO" id="GO:0016491">
    <property type="term" value="F:oxidoreductase activity"/>
    <property type="evidence" value="ECO:0007669"/>
    <property type="project" value="UniProtKB-KW"/>
</dbReference>
<sequence>MPSIDVLTRSDPRSCIDRRDLRNTGLHPDFWYPLARSPDLKPGTALGVSFAGEPIVLVRPQKGTVFALEDRCAHRQVPLHLGMVRGDRVQCGYHCWTYDRSGNCVNVPYLDKSQSLPNGVRSYPSREAYGLIFVFPGDPAKLQTTPFPSVSTYAKPEYKTRFLDRRINCHYSFMHENLMDMNHQFLHRSLMGTIRATLLEIREGADWVEADYTFSRAAGKQPLGERFMINRKHEPDAAKGLIDLMTIRTDYPYQTLQFRTAGSTEPALDLWNSYVPVDRKQRVNQTYGLMMIRKPDFPGMIHLLWPFIVWFTNGIFSQDRDIVEAEQHAFDEQGKDLNNEIFPVIQKLKDLLTRKGLPLPT</sequence>
<evidence type="ECO:0000259" key="6">
    <source>
        <dbReference type="PROSITE" id="PS51296"/>
    </source>
</evidence>
<dbReference type="CDD" id="cd03469">
    <property type="entry name" value="Rieske_RO_Alpha_N"/>
    <property type="match status" value="1"/>
</dbReference>
<name>T0ZNJ9_9ZZZZ</name>
<dbReference type="PROSITE" id="PS51296">
    <property type="entry name" value="RIESKE"/>
    <property type="match status" value="1"/>
</dbReference>
<organism evidence="7">
    <name type="scientific">mine drainage metagenome</name>
    <dbReference type="NCBI Taxonomy" id="410659"/>
    <lineage>
        <taxon>unclassified sequences</taxon>
        <taxon>metagenomes</taxon>
        <taxon>ecological metagenomes</taxon>
    </lineage>
</organism>
<evidence type="ECO:0000256" key="3">
    <source>
        <dbReference type="ARBA" id="ARBA00023002"/>
    </source>
</evidence>
<evidence type="ECO:0000313" key="7">
    <source>
        <dbReference type="EMBL" id="EQD31360.1"/>
    </source>
</evidence>
<dbReference type="Gene3D" id="2.102.10.10">
    <property type="entry name" value="Rieske [2Fe-2S] iron-sulphur domain"/>
    <property type="match status" value="1"/>
</dbReference>
<keyword evidence="3" id="KW-0560">Oxidoreductase</keyword>
<keyword evidence="4" id="KW-0408">Iron</keyword>
<evidence type="ECO:0000256" key="1">
    <source>
        <dbReference type="ARBA" id="ARBA00022714"/>
    </source>
</evidence>
<dbReference type="GO" id="GO:0008168">
    <property type="term" value="F:methyltransferase activity"/>
    <property type="evidence" value="ECO:0007669"/>
    <property type="project" value="UniProtKB-KW"/>
</dbReference>
<dbReference type="EMBL" id="AUZY01012159">
    <property type="protein sequence ID" value="EQD31360.1"/>
    <property type="molecule type" value="Genomic_DNA"/>
</dbReference>
<dbReference type="PANTHER" id="PTHR21266">
    <property type="entry name" value="IRON-SULFUR DOMAIN CONTAINING PROTEIN"/>
    <property type="match status" value="1"/>
</dbReference>
<keyword evidence="7" id="KW-0489">Methyltransferase</keyword>
<dbReference type="InterPro" id="IPR050584">
    <property type="entry name" value="Cholesterol_7-desaturase"/>
</dbReference>
<keyword evidence="7" id="KW-0808">Transferase</keyword>
<feature type="domain" description="Rieske" evidence="6">
    <location>
        <begin position="32"/>
        <end position="134"/>
    </location>
</feature>
<gene>
    <name evidence="7" type="ORF">B1B_18178</name>
</gene>
<proteinExistence type="predicted"/>
<comment type="caution">
    <text evidence="7">The sequence shown here is derived from an EMBL/GenBank/DDBJ whole genome shotgun (WGS) entry which is preliminary data.</text>
</comment>
<dbReference type="InterPro" id="IPR017941">
    <property type="entry name" value="Rieske_2Fe-2S"/>
</dbReference>
<dbReference type="GO" id="GO:0051537">
    <property type="term" value="F:2 iron, 2 sulfur cluster binding"/>
    <property type="evidence" value="ECO:0007669"/>
    <property type="project" value="UniProtKB-KW"/>
</dbReference>
<keyword evidence="5" id="KW-0411">Iron-sulfur</keyword>
<dbReference type="GO" id="GO:0032259">
    <property type="term" value="P:methylation"/>
    <property type="evidence" value="ECO:0007669"/>
    <property type="project" value="UniProtKB-KW"/>
</dbReference>
<dbReference type="SUPFAM" id="SSF50022">
    <property type="entry name" value="ISP domain"/>
    <property type="match status" value="1"/>
</dbReference>
<dbReference type="InterPro" id="IPR044043">
    <property type="entry name" value="VanA_C_cat"/>
</dbReference>
<dbReference type="AlphaFoldDB" id="T0ZNJ9"/>
<dbReference type="GO" id="GO:0046872">
    <property type="term" value="F:metal ion binding"/>
    <property type="evidence" value="ECO:0007669"/>
    <property type="project" value="UniProtKB-KW"/>
</dbReference>
<dbReference type="Pfam" id="PF00355">
    <property type="entry name" value="Rieske"/>
    <property type="match status" value="1"/>
</dbReference>
<protein>
    <submittedName>
        <fullName evidence="7">Vanillate O-demethylase oxygenase subunit</fullName>
    </submittedName>
</protein>
<keyword evidence="1" id="KW-0001">2Fe-2S</keyword>
<dbReference type="SUPFAM" id="SSF55961">
    <property type="entry name" value="Bet v1-like"/>
    <property type="match status" value="1"/>
</dbReference>
<dbReference type="Gene3D" id="3.90.380.10">
    <property type="entry name" value="Naphthalene 1,2-dioxygenase Alpha Subunit, Chain A, domain 1"/>
    <property type="match status" value="1"/>
</dbReference>
<evidence type="ECO:0000256" key="5">
    <source>
        <dbReference type="ARBA" id="ARBA00023014"/>
    </source>
</evidence>
<keyword evidence="2" id="KW-0479">Metal-binding</keyword>
<reference evidence="7" key="1">
    <citation type="submission" date="2013-08" db="EMBL/GenBank/DDBJ databases">
        <authorList>
            <person name="Mendez C."/>
            <person name="Richter M."/>
            <person name="Ferrer M."/>
            <person name="Sanchez J."/>
        </authorList>
    </citation>
    <scope>NUCLEOTIDE SEQUENCE</scope>
</reference>
<evidence type="ECO:0000256" key="4">
    <source>
        <dbReference type="ARBA" id="ARBA00023004"/>
    </source>
</evidence>
<evidence type="ECO:0000256" key="2">
    <source>
        <dbReference type="ARBA" id="ARBA00022723"/>
    </source>
</evidence>